<evidence type="ECO:0000313" key="2">
    <source>
        <dbReference type="Proteomes" id="UP001249505"/>
    </source>
</evidence>
<accession>A0ABU3G0W8</accession>
<dbReference type="EMBL" id="JAUOES010000011">
    <property type="protein sequence ID" value="MDT3280938.1"/>
    <property type="molecule type" value="Genomic_DNA"/>
</dbReference>
<evidence type="ECO:0000313" key="1">
    <source>
        <dbReference type="EMBL" id="MDT3280938.1"/>
    </source>
</evidence>
<dbReference type="Proteomes" id="UP001249505">
    <property type="component" value="Unassembled WGS sequence"/>
</dbReference>
<name>A0ABU3G0W8_9GAMM</name>
<sequence>MGIKQFPIPDLPTVTAILPTSKTTAVKKLQQLNTDLTAKANQILKLCGFELAVGVHMLTHQIGVMAQLLAQQISVLHHRGNKALLHQLKAQQSEFGGLEFEIFPHLCHPHRGRLLRQPRSQALPALLRLAIEDNSVVRQLQQSAAQHHLSILAEAIEHLIGKLVG</sequence>
<proteinExistence type="predicted"/>
<gene>
    <name evidence="1" type="ORF">Q4Q50_11630</name>
</gene>
<protein>
    <submittedName>
        <fullName evidence="1">Uncharacterized protein</fullName>
    </submittedName>
</protein>
<organism evidence="1 2">
    <name type="scientific">Shewanella scandinavica</name>
    <dbReference type="NCBI Taxonomy" id="3063538"/>
    <lineage>
        <taxon>Bacteria</taxon>
        <taxon>Pseudomonadati</taxon>
        <taxon>Pseudomonadota</taxon>
        <taxon>Gammaproteobacteria</taxon>
        <taxon>Alteromonadales</taxon>
        <taxon>Shewanellaceae</taxon>
        <taxon>Shewanella</taxon>
    </lineage>
</organism>
<comment type="caution">
    <text evidence="1">The sequence shown here is derived from an EMBL/GenBank/DDBJ whole genome shotgun (WGS) entry which is preliminary data.</text>
</comment>
<reference evidence="1 2" key="1">
    <citation type="submission" date="2023-07" db="EMBL/GenBank/DDBJ databases">
        <title>Novel Shewanella species isolated from Baltic Sea sediments.</title>
        <authorList>
            <person name="Martin-Rodriguez A.J."/>
        </authorList>
    </citation>
    <scope>NUCLEOTIDE SEQUENCE [LARGE SCALE GENOMIC DNA]</scope>
    <source>
        <strain evidence="1 2">SP2S1-2</strain>
    </source>
</reference>
<keyword evidence="2" id="KW-1185">Reference proteome</keyword>